<sequence>MDDVSQSARPGGVVPAGQGRPLRAGPTSPTVKAGPHAGSRLIGMLESDIPPGGGFPGHVHDEYEEVFYVLAGEIDYRLDDDWVTAPAGSTVFVPSGRVHGFRNSSDTLARHLAISSPADAMTMIEELTQSPPAEWNAVLGRYHSRLV</sequence>
<evidence type="ECO:0000313" key="3">
    <source>
        <dbReference type="EMBL" id="TCO43508.1"/>
    </source>
</evidence>
<feature type="domain" description="Cupin type-2" evidence="2">
    <location>
        <begin position="48"/>
        <end position="114"/>
    </location>
</feature>
<evidence type="ECO:0000313" key="4">
    <source>
        <dbReference type="Proteomes" id="UP000295573"/>
    </source>
</evidence>
<proteinExistence type="predicted"/>
<dbReference type="EMBL" id="SLWR01000012">
    <property type="protein sequence ID" value="TCO43508.1"/>
    <property type="molecule type" value="Genomic_DNA"/>
</dbReference>
<keyword evidence="4" id="KW-1185">Reference proteome</keyword>
<feature type="region of interest" description="Disordered" evidence="1">
    <location>
        <begin position="1"/>
        <end position="37"/>
    </location>
</feature>
<organism evidence="3 4">
    <name type="scientific">Kribbella antiqua</name>
    <dbReference type="NCBI Taxonomy" id="2512217"/>
    <lineage>
        <taxon>Bacteria</taxon>
        <taxon>Bacillati</taxon>
        <taxon>Actinomycetota</taxon>
        <taxon>Actinomycetes</taxon>
        <taxon>Propionibacteriales</taxon>
        <taxon>Kribbellaceae</taxon>
        <taxon>Kribbella</taxon>
    </lineage>
</organism>
<dbReference type="InterPro" id="IPR013096">
    <property type="entry name" value="Cupin_2"/>
</dbReference>
<dbReference type="PANTHER" id="PTHR36440:SF1">
    <property type="entry name" value="PUTATIVE (AFU_ORTHOLOGUE AFUA_8G07350)-RELATED"/>
    <property type="match status" value="1"/>
</dbReference>
<evidence type="ECO:0000256" key="1">
    <source>
        <dbReference type="SAM" id="MobiDB-lite"/>
    </source>
</evidence>
<dbReference type="OrthoDB" id="9791637at2"/>
<dbReference type="InterPro" id="IPR014710">
    <property type="entry name" value="RmlC-like_jellyroll"/>
</dbReference>
<dbReference type="RefSeq" id="WP_132154750.1">
    <property type="nucleotide sequence ID" value="NZ_SLWR01000012.1"/>
</dbReference>
<dbReference type="Proteomes" id="UP000295573">
    <property type="component" value="Unassembled WGS sequence"/>
</dbReference>
<dbReference type="Gene3D" id="2.60.120.10">
    <property type="entry name" value="Jelly Rolls"/>
    <property type="match status" value="1"/>
</dbReference>
<accession>A0A4R2II89</accession>
<name>A0A4R2II89_9ACTN</name>
<dbReference type="Pfam" id="PF07883">
    <property type="entry name" value="Cupin_2"/>
    <property type="match status" value="1"/>
</dbReference>
<dbReference type="InterPro" id="IPR011051">
    <property type="entry name" value="RmlC_Cupin_sf"/>
</dbReference>
<dbReference type="SUPFAM" id="SSF51182">
    <property type="entry name" value="RmlC-like cupins"/>
    <property type="match status" value="1"/>
</dbReference>
<dbReference type="AlphaFoldDB" id="A0A4R2II89"/>
<gene>
    <name evidence="3" type="ORF">EV646_11284</name>
</gene>
<reference evidence="3 4" key="1">
    <citation type="journal article" date="2015" name="Stand. Genomic Sci.">
        <title>Genomic Encyclopedia of Bacterial and Archaeal Type Strains, Phase III: the genomes of soil and plant-associated and newly described type strains.</title>
        <authorList>
            <person name="Whitman W.B."/>
            <person name="Woyke T."/>
            <person name="Klenk H.P."/>
            <person name="Zhou Y."/>
            <person name="Lilburn T.G."/>
            <person name="Beck B.J."/>
            <person name="De Vos P."/>
            <person name="Vandamme P."/>
            <person name="Eisen J.A."/>
            <person name="Garrity G."/>
            <person name="Hugenholtz P."/>
            <person name="Kyrpides N.C."/>
        </authorList>
    </citation>
    <scope>NUCLEOTIDE SEQUENCE [LARGE SCALE GENOMIC DNA]</scope>
    <source>
        <strain evidence="3 4">VKM Ac-2541</strain>
    </source>
</reference>
<protein>
    <submittedName>
        <fullName evidence="3">Cupin domain</fullName>
    </submittedName>
</protein>
<dbReference type="CDD" id="cd02208">
    <property type="entry name" value="cupin_RmlC-like"/>
    <property type="match status" value="1"/>
</dbReference>
<evidence type="ECO:0000259" key="2">
    <source>
        <dbReference type="Pfam" id="PF07883"/>
    </source>
</evidence>
<comment type="caution">
    <text evidence="3">The sequence shown here is derived from an EMBL/GenBank/DDBJ whole genome shotgun (WGS) entry which is preliminary data.</text>
</comment>
<dbReference type="InterPro" id="IPR053146">
    <property type="entry name" value="QDO-like"/>
</dbReference>
<dbReference type="PANTHER" id="PTHR36440">
    <property type="entry name" value="PUTATIVE (AFU_ORTHOLOGUE AFUA_8G07350)-RELATED"/>
    <property type="match status" value="1"/>
</dbReference>